<keyword evidence="2" id="KW-0732">Signal</keyword>
<evidence type="ECO:0008006" key="5">
    <source>
        <dbReference type="Google" id="ProtNLM"/>
    </source>
</evidence>
<protein>
    <recommendedName>
        <fullName evidence="5">Secreted protein</fullName>
    </recommendedName>
</protein>
<name>A0A1Y2MKG2_PSEAH</name>
<evidence type="ECO:0000256" key="2">
    <source>
        <dbReference type="SAM" id="SignalP"/>
    </source>
</evidence>
<evidence type="ECO:0000313" key="3">
    <source>
        <dbReference type="EMBL" id="OSY34958.1"/>
    </source>
</evidence>
<gene>
    <name evidence="3" type="ORF">BG845_06414</name>
</gene>
<dbReference type="AlphaFoldDB" id="A0A1Y2MKG2"/>
<evidence type="ECO:0000256" key="1">
    <source>
        <dbReference type="SAM" id="MobiDB-lite"/>
    </source>
</evidence>
<feature type="compositionally biased region" description="Low complexity" evidence="1">
    <location>
        <begin position="70"/>
        <end position="89"/>
    </location>
</feature>
<organism evidence="3 4">
    <name type="scientific">Pseudonocardia autotrophica</name>
    <name type="common">Amycolata autotrophica</name>
    <name type="synonym">Nocardia autotrophica</name>
    <dbReference type="NCBI Taxonomy" id="2074"/>
    <lineage>
        <taxon>Bacteria</taxon>
        <taxon>Bacillati</taxon>
        <taxon>Actinomycetota</taxon>
        <taxon>Actinomycetes</taxon>
        <taxon>Pseudonocardiales</taxon>
        <taxon>Pseudonocardiaceae</taxon>
        <taxon>Pseudonocardia</taxon>
    </lineage>
</organism>
<reference evidence="3 4" key="1">
    <citation type="submission" date="2016-09" db="EMBL/GenBank/DDBJ databases">
        <title>Pseudonocardia autotrophica DSM535, a candidate organism with high potential of specific P450 cytochromes.</title>
        <authorList>
            <person name="Grumaz C."/>
            <person name="Vainshtein Y."/>
            <person name="Kirstahler P."/>
            <person name="Sohn K."/>
        </authorList>
    </citation>
    <scope>NUCLEOTIDE SEQUENCE [LARGE SCALE GENOMIC DNA]</scope>
    <source>
        <strain evidence="3 4">DSM 535</strain>
    </source>
</reference>
<feature type="signal peptide" evidence="2">
    <location>
        <begin position="1"/>
        <end position="26"/>
    </location>
</feature>
<feature type="compositionally biased region" description="Basic and acidic residues" evidence="1">
    <location>
        <begin position="52"/>
        <end position="63"/>
    </location>
</feature>
<comment type="caution">
    <text evidence="3">The sequence shown here is derived from an EMBL/GenBank/DDBJ whole genome shotgun (WGS) entry which is preliminary data.</text>
</comment>
<dbReference type="EMBL" id="MIGB01000061">
    <property type="protein sequence ID" value="OSY34958.1"/>
    <property type="molecule type" value="Genomic_DNA"/>
</dbReference>
<sequence length="111" mass="11184">MRSLRALASLLLLALALLICAGPAAAGPPPGHTAAVGAAECPYHPPSTLHAGDSDQVPRRGDDGPPVPDVAPATVPVALAPVAPPDTVAPSPPERTLRTPSPVEQLCVDRN</sequence>
<feature type="chain" id="PRO_5012395448" description="Secreted protein" evidence="2">
    <location>
        <begin position="27"/>
        <end position="111"/>
    </location>
</feature>
<proteinExistence type="predicted"/>
<feature type="region of interest" description="Disordered" evidence="1">
    <location>
        <begin position="26"/>
        <end position="111"/>
    </location>
</feature>
<accession>A0A1Y2MKG2</accession>
<dbReference type="RefSeq" id="WP_125911515.1">
    <property type="nucleotide sequence ID" value="NZ_AP018920.1"/>
</dbReference>
<evidence type="ECO:0000313" key="4">
    <source>
        <dbReference type="Proteomes" id="UP000194360"/>
    </source>
</evidence>
<dbReference type="STRING" id="2074.BG845_06414"/>
<dbReference type="Proteomes" id="UP000194360">
    <property type="component" value="Unassembled WGS sequence"/>
</dbReference>
<keyword evidence="4" id="KW-1185">Reference proteome</keyword>